<accession>A0ACB7VYD8</accession>
<dbReference type="EMBL" id="CM037016">
    <property type="protein sequence ID" value="KAH7679951.1"/>
    <property type="molecule type" value="Genomic_DNA"/>
</dbReference>
<proteinExistence type="predicted"/>
<comment type="caution">
    <text evidence="1">The sequence shown here is derived from an EMBL/GenBank/DDBJ whole genome shotgun (WGS) entry which is preliminary data.</text>
</comment>
<keyword evidence="1" id="KW-0347">Helicase</keyword>
<name>A0ACB7VYD8_DIOAL</name>
<protein>
    <submittedName>
        <fullName evidence="1">DNA helicase protein</fullName>
        <ecNumber evidence="1">3.6.4.12</ecNumber>
    </submittedName>
</protein>
<evidence type="ECO:0000313" key="1">
    <source>
        <dbReference type="EMBL" id="KAH7679951.1"/>
    </source>
</evidence>
<dbReference type="EC" id="3.6.4.12" evidence="1"/>
<keyword evidence="1" id="KW-0547">Nucleotide-binding</keyword>
<reference evidence="2" key="1">
    <citation type="journal article" date="2022" name="Nat. Commun.">
        <title>Chromosome evolution and the genetic basis of agronomically important traits in greater yam.</title>
        <authorList>
            <person name="Bredeson J.V."/>
            <person name="Lyons J.B."/>
            <person name="Oniyinde I.O."/>
            <person name="Okereke N.R."/>
            <person name="Kolade O."/>
            <person name="Nnabue I."/>
            <person name="Nwadili C.O."/>
            <person name="Hribova E."/>
            <person name="Parker M."/>
            <person name="Nwogha J."/>
            <person name="Shu S."/>
            <person name="Carlson J."/>
            <person name="Kariba R."/>
            <person name="Muthemba S."/>
            <person name="Knop K."/>
            <person name="Barton G.J."/>
            <person name="Sherwood A.V."/>
            <person name="Lopez-Montes A."/>
            <person name="Asiedu R."/>
            <person name="Jamnadass R."/>
            <person name="Muchugi A."/>
            <person name="Goodstein D."/>
            <person name="Egesi C.N."/>
            <person name="Featherston J."/>
            <person name="Asfaw A."/>
            <person name="Simpson G.G."/>
            <person name="Dolezel J."/>
            <person name="Hendre P.S."/>
            <person name="Van Deynze A."/>
            <person name="Kumar P.L."/>
            <person name="Obidiegwu J.E."/>
            <person name="Bhattacharjee R."/>
            <person name="Rokhsar D.S."/>
        </authorList>
    </citation>
    <scope>NUCLEOTIDE SEQUENCE [LARGE SCALE GENOMIC DNA]</scope>
    <source>
        <strain evidence="2">cv. TDa95/00328</strain>
    </source>
</reference>
<keyword evidence="1" id="KW-0378">Hydrolase</keyword>
<evidence type="ECO:0000313" key="2">
    <source>
        <dbReference type="Proteomes" id="UP000827976"/>
    </source>
</evidence>
<gene>
    <name evidence="1" type="ORF">IHE45_06G091900</name>
</gene>
<dbReference type="Proteomes" id="UP000827976">
    <property type="component" value="Chromosome 6"/>
</dbReference>
<organism evidence="1 2">
    <name type="scientific">Dioscorea alata</name>
    <name type="common">Purple yam</name>
    <dbReference type="NCBI Taxonomy" id="55571"/>
    <lineage>
        <taxon>Eukaryota</taxon>
        <taxon>Viridiplantae</taxon>
        <taxon>Streptophyta</taxon>
        <taxon>Embryophyta</taxon>
        <taxon>Tracheophyta</taxon>
        <taxon>Spermatophyta</taxon>
        <taxon>Magnoliopsida</taxon>
        <taxon>Liliopsida</taxon>
        <taxon>Dioscoreales</taxon>
        <taxon>Dioscoreaceae</taxon>
        <taxon>Dioscorea</taxon>
    </lineage>
</organism>
<sequence length="731" mass="82142">MKKSILPVEISNRTEKQTFGKEFLENLLKQHFGHSEFRGKQLEAIEAVLNGKDCFCLMPTGGGKSMCYQIPALAKPGIVLVVSPLIALMENQVKTLKERGICADFLSSTQLPHIKEKIHEDLNRGRPSTRLLYVTPELVATSGFKAKLTMLHKRGLLNLFAIDEAHCISTWGHDFRSSYRKLSSLRNHYSDVPILALTATAVPKVEKDVIQSLCLQQPLILRTSFNRPNIYYEVRYKDLLKDVYTDLSNLLKSLGGVCAIVYCLERSTCDVLSNHLLKAGISSAAYHAGLNSKLRTTVLDDWLSSRIQVVVATIAFGMGIDRKDVRFVCHMNIPKSMEGFYQESGRAGRDQLPSRSLLYYGLDDRKKMEFILRNAAGGKKSQASSSSDDLIKKSLADFSQMVEYCESPGCRRKKILQSFGEQVTTSFCQKSCDACKHPNLVSQRLEELGRIQNISRRGGPSPIFMSLSSTNLERHDSEFWNRDDEASLSDEDISASDDDVELQSGLSRSKLSSKVGLDEKIEILQRAEELYYRNGDTNKQKSGFSDKNAVSETLREMSKKRLLTSLEQACQRYVNLLLDPEVSASFLEMECFKRYGKVGKTFYNSQMAATIRWLSSATQEQISDRLIANSSLADNQSEPNLSRSSSSRLVDQEQMLPETTNEKTESTAQVQLSCQLLQPVKISKEKVELPPIPSFAEFAHKKRKETEGYLSSSKARTSGTLQNPVKKTRQQ</sequence>
<keyword evidence="2" id="KW-1185">Reference proteome</keyword>
<keyword evidence="1" id="KW-0067">ATP-binding</keyword>